<evidence type="ECO:0000256" key="14">
    <source>
        <dbReference type="PROSITE-ProRule" id="PRU01356"/>
    </source>
</evidence>
<comment type="similarity">
    <text evidence="4">Belongs to the RBT5 family.</text>
</comment>
<feature type="transmembrane region" description="Helical" evidence="15">
    <location>
        <begin position="298"/>
        <end position="316"/>
    </location>
</feature>
<dbReference type="RefSeq" id="XP_033445114.1">
    <property type="nucleotide sequence ID" value="XM_033593771.1"/>
</dbReference>
<evidence type="ECO:0000256" key="1">
    <source>
        <dbReference type="ARBA" id="ARBA00004141"/>
    </source>
</evidence>
<organism evidence="18 19">
    <name type="scientific">Didymella exigua CBS 183.55</name>
    <dbReference type="NCBI Taxonomy" id="1150837"/>
    <lineage>
        <taxon>Eukaryota</taxon>
        <taxon>Fungi</taxon>
        <taxon>Dikarya</taxon>
        <taxon>Ascomycota</taxon>
        <taxon>Pezizomycotina</taxon>
        <taxon>Dothideomycetes</taxon>
        <taxon>Pleosporomycetidae</taxon>
        <taxon>Pleosporales</taxon>
        <taxon>Pleosporineae</taxon>
        <taxon>Didymellaceae</taxon>
        <taxon>Didymella</taxon>
    </lineage>
</organism>
<feature type="transmembrane region" description="Helical" evidence="15">
    <location>
        <begin position="139"/>
        <end position="159"/>
    </location>
</feature>
<dbReference type="Pfam" id="PF05730">
    <property type="entry name" value="CFEM"/>
    <property type="match status" value="1"/>
</dbReference>
<comment type="caution">
    <text evidence="14">Lacks conserved residue(s) required for the propagation of feature annotation.</text>
</comment>
<feature type="transmembrane region" description="Helical" evidence="15">
    <location>
        <begin position="263"/>
        <end position="286"/>
    </location>
</feature>
<keyword evidence="8 16" id="KW-0732">Signal</keyword>
<dbReference type="Proteomes" id="UP000800082">
    <property type="component" value="Unassembled WGS sequence"/>
</dbReference>
<dbReference type="PROSITE" id="PS52012">
    <property type="entry name" value="CFEM"/>
    <property type="match status" value="1"/>
</dbReference>
<evidence type="ECO:0000256" key="5">
    <source>
        <dbReference type="ARBA" id="ARBA00022525"/>
    </source>
</evidence>
<evidence type="ECO:0000256" key="15">
    <source>
        <dbReference type="SAM" id="Phobius"/>
    </source>
</evidence>
<accession>A0A6A5RB42</accession>
<comment type="similarity">
    <text evidence="13">Belongs to the SAT4 family.</text>
</comment>
<dbReference type="EMBL" id="ML978990">
    <property type="protein sequence ID" value="KAF1924862.1"/>
    <property type="molecule type" value="Genomic_DNA"/>
</dbReference>
<feature type="domain" description="CFEM" evidence="17">
    <location>
        <begin position="6"/>
        <end position="119"/>
    </location>
</feature>
<evidence type="ECO:0000256" key="4">
    <source>
        <dbReference type="ARBA" id="ARBA00010031"/>
    </source>
</evidence>
<dbReference type="OrthoDB" id="2496787at2759"/>
<dbReference type="InterPro" id="IPR052337">
    <property type="entry name" value="SAT4-like"/>
</dbReference>
<evidence type="ECO:0000313" key="18">
    <source>
        <dbReference type="EMBL" id="KAF1924862.1"/>
    </source>
</evidence>
<keyword evidence="12" id="KW-0449">Lipoprotein</keyword>
<name>A0A6A5RB42_9PLEO</name>
<keyword evidence="10 15" id="KW-0472">Membrane</keyword>
<evidence type="ECO:0000313" key="19">
    <source>
        <dbReference type="Proteomes" id="UP000800082"/>
    </source>
</evidence>
<dbReference type="GO" id="GO:0005576">
    <property type="term" value="C:extracellular region"/>
    <property type="evidence" value="ECO:0007669"/>
    <property type="project" value="UniProtKB-SubCell"/>
</dbReference>
<keyword evidence="9 15" id="KW-1133">Transmembrane helix</keyword>
<evidence type="ECO:0000256" key="13">
    <source>
        <dbReference type="ARBA" id="ARBA00038359"/>
    </source>
</evidence>
<keyword evidence="5" id="KW-0964">Secreted</keyword>
<feature type="signal peptide" evidence="16">
    <location>
        <begin position="1"/>
        <end position="22"/>
    </location>
</feature>
<evidence type="ECO:0000256" key="6">
    <source>
        <dbReference type="ARBA" id="ARBA00022622"/>
    </source>
</evidence>
<evidence type="ECO:0000256" key="12">
    <source>
        <dbReference type="ARBA" id="ARBA00023288"/>
    </source>
</evidence>
<evidence type="ECO:0000256" key="7">
    <source>
        <dbReference type="ARBA" id="ARBA00022692"/>
    </source>
</evidence>
<dbReference type="PANTHER" id="PTHR33048:SF143">
    <property type="entry name" value="EXTRACELLULAR MEMBRANE PROTEIN CFEM DOMAIN-CONTAINING PROTEIN-RELATED"/>
    <property type="match status" value="1"/>
</dbReference>
<evidence type="ECO:0000256" key="11">
    <source>
        <dbReference type="ARBA" id="ARBA00023157"/>
    </source>
</evidence>
<dbReference type="SMART" id="SM00747">
    <property type="entry name" value="CFEM"/>
    <property type="match status" value="1"/>
</dbReference>
<evidence type="ECO:0000256" key="2">
    <source>
        <dbReference type="ARBA" id="ARBA00004589"/>
    </source>
</evidence>
<dbReference type="GO" id="GO:0098552">
    <property type="term" value="C:side of membrane"/>
    <property type="evidence" value="ECO:0007669"/>
    <property type="project" value="UniProtKB-KW"/>
</dbReference>
<dbReference type="InterPro" id="IPR049326">
    <property type="entry name" value="Rhodopsin_dom_fungi"/>
</dbReference>
<feature type="transmembrane region" description="Helical" evidence="15">
    <location>
        <begin position="109"/>
        <end position="127"/>
    </location>
</feature>
<gene>
    <name evidence="18" type="ORF">M421DRAFT_424493</name>
</gene>
<keyword evidence="19" id="KW-1185">Reference proteome</keyword>
<dbReference type="InterPro" id="IPR008427">
    <property type="entry name" value="Extracellular_membr_CFEM_dom"/>
</dbReference>
<keyword evidence="6" id="KW-0325">Glycoprotein</keyword>
<feature type="disulfide bond" evidence="14">
    <location>
        <begin position="59"/>
        <end position="92"/>
    </location>
</feature>
<proteinExistence type="inferred from homology"/>
<dbReference type="Pfam" id="PF20684">
    <property type="entry name" value="Fung_rhodopsin"/>
    <property type="match status" value="1"/>
</dbReference>
<comment type="subcellular location">
    <subcellularLocation>
        <location evidence="2">Membrane</location>
        <topology evidence="2">Lipid-anchor</topology>
        <topology evidence="2">GPI-anchor</topology>
    </subcellularLocation>
    <subcellularLocation>
        <location evidence="1">Membrane</location>
        <topology evidence="1">Multi-pass membrane protein</topology>
    </subcellularLocation>
    <subcellularLocation>
        <location evidence="3">Secreted</location>
    </subcellularLocation>
</comment>
<feature type="transmembrane region" description="Helical" evidence="15">
    <location>
        <begin position="216"/>
        <end position="243"/>
    </location>
</feature>
<dbReference type="PANTHER" id="PTHR33048">
    <property type="entry name" value="PTH11-LIKE INTEGRAL MEMBRANE PROTEIN (AFU_ORTHOLOGUE AFUA_5G11245)"/>
    <property type="match status" value="1"/>
</dbReference>
<evidence type="ECO:0000256" key="16">
    <source>
        <dbReference type="SAM" id="SignalP"/>
    </source>
</evidence>
<feature type="chain" id="PRO_5025391378" description="CFEM domain-containing protein" evidence="16">
    <location>
        <begin position="23"/>
        <end position="440"/>
    </location>
</feature>
<dbReference type="AlphaFoldDB" id="A0A6A5RB42"/>
<keyword evidence="7 15" id="KW-0812">Transmembrane</keyword>
<dbReference type="GeneID" id="54351439"/>
<keyword evidence="6" id="KW-0336">GPI-anchor</keyword>
<sequence>MRFNRSPWLAMSIFLLISLCRSQTHNFSSLPSCAQNCVKDTFASTTCHPLSSSGASCACRDTATLDKASDCIATSCGRKDQLSALNLTFRACTNKTARDRSTSYRHINVAFYILAILAMGTQWLVRFSVGRLHWLDDGSLVMVLAVDTLLFVVCYKMSWTGLGRDIWNVPFEQITITLLHFWVSEIAYFSTLGFVKISFLLFFLQIFPEKRFRRTVWTVIWLQIASIIAFDLAATFVCTPISFAWERWDGEHTGKCINNNALAFTHAAHSILTDFVTLSLPITQIWNLHLGLKKKIGVLLMFSVGAFVTVVSMLRLRSLVHFANTTNMTWDYLEASLWSVIECQVAIICTCMPSIRLGLSRLFPNIMGSTNHSTAKDTGAPSRRSHALTAFSGLTGNEINVQTTFKTSHMKKGQTNDDERSFVQLVEIEGDSKSVKTSAS</sequence>
<evidence type="ECO:0000256" key="8">
    <source>
        <dbReference type="ARBA" id="ARBA00022729"/>
    </source>
</evidence>
<evidence type="ECO:0000256" key="10">
    <source>
        <dbReference type="ARBA" id="ARBA00023136"/>
    </source>
</evidence>
<feature type="transmembrane region" description="Helical" evidence="15">
    <location>
        <begin position="179"/>
        <end position="204"/>
    </location>
</feature>
<protein>
    <recommendedName>
        <fullName evidence="17">CFEM domain-containing protein</fullName>
    </recommendedName>
</protein>
<evidence type="ECO:0000256" key="3">
    <source>
        <dbReference type="ARBA" id="ARBA00004613"/>
    </source>
</evidence>
<reference evidence="18" key="1">
    <citation type="journal article" date="2020" name="Stud. Mycol.">
        <title>101 Dothideomycetes genomes: a test case for predicting lifestyles and emergence of pathogens.</title>
        <authorList>
            <person name="Haridas S."/>
            <person name="Albert R."/>
            <person name="Binder M."/>
            <person name="Bloem J."/>
            <person name="Labutti K."/>
            <person name="Salamov A."/>
            <person name="Andreopoulos B."/>
            <person name="Baker S."/>
            <person name="Barry K."/>
            <person name="Bills G."/>
            <person name="Bluhm B."/>
            <person name="Cannon C."/>
            <person name="Castanera R."/>
            <person name="Culley D."/>
            <person name="Daum C."/>
            <person name="Ezra D."/>
            <person name="Gonzalez J."/>
            <person name="Henrissat B."/>
            <person name="Kuo A."/>
            <person name="Liang C."/>
            <person name="Lipzen A."/>
            <person name="Lutzoni F."/>
            <person name="Magnuson J."/>
            <person name="Mondo S."/>
            <person name="Nolan M."/>
            <person name="Ohm R."/>
            <person name="Pangilinan J."/>
            <person name="Park H.-J."/>
            <person name="Ramirez L."/>
            <person name="Alfaro M."/>
            <person name="Sun H."/>
            <person name="Tritt A."/>
            <person name="Yoshinaga Y."/>
            <person name="Zwiers L.-H."/>
            <person name="Turgeon B."/>
            <person name="Goodwin S."/>
            <person name="Spatafora J."/>
            <person name="Crous P."/>
            <person name="Grigoriev I."/>
        </authorList>
    </citation>
    <scope>NUCLEOTIDE SEQUENCE</scope>
    <source>
        <strain evidence="18">CBS 183.55</strain>
    </source>
</reference>
<evidence type="ECO:0000256" key="9">
    <source>
        <dbReference type="ARBA" id="ARBA00022989"/>
    </source>
</evidence>
<keyword evidence="11 14" id="KW-1015">Disulfide bond</keyword>
<evidence type="ECO:0000259" key="17">
    <source>
        <dbReference type="PROSITE" id="PS52012"/>
    </source>
</evidence>